<evidence type="ECO:0000256" key="1">
    <source>
        <dbReference type="SAM" id="Coils"/>
    </source>
</evidence>
<protein>
    <recommendedName>
        <fullName evidence="3">Integrase catalytic domain-containing protein</fullName>
    </recommendedName>
</protein>
<feature type="compositionally biased region" description="Basic and acidic residues" evidence="2">
    <location>
        <begin position="417"/>
        <end position="461"/>
    </location>
</feature>
<dbReference type="AlphaFoldDB" id="A0A8I6SNP2"/>
<dbReference type="OrthoDB" id="6623529at2759"/>
<evidence type="ECO:0000313" key="4">
    <source>
        <dbReference type="EnsemblMetazoa" id="XP_024085584.1"/>
    </source>
</evidence>
<dbReference type="InterPro" id="IPR012337">
    <property type="entry name" value="RNaseH-like_sf"/>
</dbReference>
<feature type="coiled-coil region" evidence="1">
    <location>
        <begin position="217"/>
        <end position="294"/>
    </location>
</feature>
<accession>A0A8I6SNP2</accession>
<reference evidence="4" key="1">
    <citation type="submission" date="2022-01" db="UniProtKB">
        <authorList>
            <consortium name="EnsemblMetazoa"/>
        </authorList>
    </citation>
    <scope>IDENTIFICATION</scope>
</reference>
<feature type="region of interest" description="Disordered" evidence="2">
    <location>
        <begin position="397"/>
        <end position="468"/>
    </location>
</feature>
<evidence type="ECO:0000256" key="2">
    <source>
        <dbReference type="SAM" id="MobiDB-lite"/>
    </source>
</evidence>
<dbReference type="EnsemblMetazoa" id="XM_024229816.1">
    <property type="protein sequence ID" value="XP_024085584.1"/>
    <property type="gene ID" value="LOC106663398"/>
</dbReference>
<dbReference type="GO" id="GO:0003676">
    <property type="term" value="F:nucleic acid binding"/>
    <property type="evidence" value="ECO:0007669"/>
    <property type="project" value="InterPro"/>
</dbReference>
<sequence length="468" mass="54399">MGIQRLRTTAYHPQANGLVERWHRSLKYALTAHMDSNHWVDRLPTVLLGLRVTLRTDAQASIAEFVYGQTLRIPEEQLSRLWILKLKSSEDGHLRVQLMRELARQIRGKKLSSPFNKYPPEGKSLKHVTYKDFGDTLDLYEEDSSALSTELLDVQSNLAENTTEDEEFDYNRDRNPKHKSIFTSFQNKEPINAKTVSFLKSQNDALLHEVCIYQKASKRNEKKMECVSREVEDLKLKLLDLQRINKTIEESHSEVINDYKAALIETTDELTSRLEILTRKNDEIGKALINLKKKYREPSPLGKKAYMELVAVTRKLSAELKMERAKRKAEVNDLQAILADKDHQIERLKRRLASLDEGQGQKRDQSPTSHCRMLMERVCELQTHIDKMSKASVIVQQKMKQDERKRTEGTSTRARSPKLERTTEPPAKDTDKKYKQIIHDIHDVQVEDQKRKTRGAEEKICPCRNMRK</sequence>
<dbReference type="Pfam" id="PF14846">
    <property type="entry name" value="DUF4485"/>
    <property type="match status" value="1"/>
</dbReference>
<feature type="domain" description="Integrase catalytic" evidence="3">
    <location>
        <begin position="1"/>
        <end position="82"/>
    </location>
</feature>
<dbReference type="Proteomes" id="UP000494040">
    <property type="component" value="Unassembled WGS sequence"/>
</dbReference>
<dbReference type="SUPFAM" id="SSF53098">
    <property type="entry name" value="Ribonuclease H-like"/>
    <property type="match status" value="1"/>
</dbReference>
<dbReference type="InterPro" id="IPR001584">
    <property type="entry name" value="Integrase_cat-core"/>
</dbReference>
<feature type="coiled-coil region" evidence="1">
    <location>
        <begin position="331"/>
        <end position="358"/>
    </location>
</feature>
<proteinExistence type="predicted"/>
<dbReference type="Gene3D" id="3.30.420.10">
    <property type="entry name" value="Ribonuclease H-like superfamily/Ribonuclease H"/>
    <property type="match status" value="1"/>
</dbReference>
<dbReference type="GO" id="GO:0015074">
    <property type="term" value="P:DNA integration"/>
    <property type="evidence" value="ECO:0007669"/>
    <property type="project" value="InterPro"/>
</dbReference>
<dbReference type="RefSeq" id="XP_024085584.1">
    <property type="nucleotide sequence ID" value="XM_024229816.1"/>
</dbReference>
<name>A0A8I6SNP2_CIMLE</name>
<evidence type="ECO:0000313" key="5">
    <source>
        <dbReference type="Proteomes" id="UP000494040"/>
    </source>
</evidence>
<dbReference type="PANTHER" id="PTHR38681:SF1">
    <property type="entry name" value="RETROVIRUS-RELATED POL POLYPROTEIN FROM TRANSPOSON 412-LIKE PROTEIN"/>
    <property type="match status" value="1"/>
</dbReference>
<keyword evidence="5" id="KW-1185">Reference proteome</keyword>
<keyword evidence="1" id="KW-0175">Coiled coil</keyword>
<dbReference type="PROSITE" id="PS50994">
    <property type="entry name" value="INTEGRASE"/>
    <property type="match status" value="1"/>
</dbReference>
<dbReference type="InterPro" id="IPR036397">
    <property type="entry name" value="RNaseH_sf"/>
</dbReference>
<dbReference type="PANTHER" id="PTHR38681">
    <property type="entry name" value="RETROVIRUS-RELATED POL POLYPROTEIN FROM TRANSPOSON 412-LIKE PROTEIN-RELATED"/>
    <property type="match status" value="1"/>
</dbReference>
<evidence type="ECO:0000259" key="3">
    <source>
        <dbReference type="PROSITE" id="PS50994"/>
    </source>
</evidence>
<organism evidence="4 5">
    <name type="scientific">Cimex lectularius</name>
    <name type="common">Bed bug</name>
    <name type="synonym">Acanthia lectularia</name>
    <dbReference type="NCBI Taxonomy" id="79782"/>
    <lineage>
        <taxon>Eukaryota</taxon>
        <taxon>Metazoa</taxon>
        <taxon>Ecdysozoa</taxon>
        <taxon>Arthropoda</taxon>
        <taxon>Hexapoda</taxon>
        <taxon>Insecta</taxon>
        <taxon>Pterygota</taxon>
        <taxon>Neoptera</taxon>
        <taxon>Paraneoptera</taxon>
        <taxon>Hemiptera</taxon>
        <taxon>Heteroptera</taxon>
        <taxon>Panheteroptera</taxon>
        <taxon>Cimicomorpha</taxon>
        <taxon>Cimicidae</taxon>
        <taxon>Cimex</taxon>
    </lineage>
</organism>
<dbReference type="GeneID" id="106663398"/>
<dbReference type="InterPro" id="IPR027831">
    <property type="entry name" value="DUF4485"/>
</dbReference>
<feature type="compositionally biased region" description="Basic and acidic residues" evidence="2">
    <location>
        <begin position="399"/>
        <end position="408"/>
    </location>
</feature>